<protein>
    <submittedName>
        <fullName evidence="6">Uncharacterized protein</fullName>
    </submittedName>
</protein>
<dbReference type="SUPFAM" id="SSF54211">
    <property type="entry name" value="Ribosomal protein S5 domain 2-like"/>
    <property type="match status" value="1"/>
</dbReference>
<dbReference type="InterPro" id="IPR020568">
    <property type="entry name" value="Ribosomal_Su5_D2-typ_SF"/>
</dbReference>
<dbReference type="KEGG" id="dia:Dtpsy_3544"/>
<keyword evidence="2" id="KW-0540">Nuclease</keyword>
<dbReference type="InterPro" id="IPR014721">
    <property type="entry name" value="Ribsml_uS5_D2-typ_fold_subgr"/>
</dbReference>
<evidence type="ECO:0000256" key="1">
    <source>
        <dbReference type="ARBA" id="ARBA00022694"/>
    </source>
</evidence>
<keyword evidence="4" id="KW-0378">Hydrolase</keyword>
<evidence type="ECO:0000313" key="6">
    <source>
        <dbReference type="EMBL" id="ACM34967.1"/>
    </source>
</evidence>
<evidence type="ECO:0000313" key="7">
    <source>
        <dbReference type="Proteomes" id="UP000000450"/>
    </source>
</evidence>
<proteinExistence type="predicted"/>
<keyword evidence="5" id="KW-0694">RNA-binding</keyword>
<dbReference type="Pfam" id="PF00825">
    <property type="entry name" value="Ribonuclease_P"/>
    <property type="match status" value="1"/>
</dbReference>
<accession>A0A9J9Q9U9</accession>
<dbReference type="GO" id="GO:0000049">
    <property type="term" value="F:tRNA binding"/>
    <property type="evidence" value="ECO:0007669"/>
    <property type="project" value="InterPro"/>
</dbReference>
<dbReference type="EMBL" id="CP001392">
    <property type="protein sequence ID" value="ACM34967.1"/>
    <property type="molecule type" value="Genomic_DNA"/>
</dbReference>
<evidence type="ECO:0000256" key="3">
    <source>
        <dbReference type="ARBA" id="ARBA00022759"/>
    </source>
</evidence>
<dbReference type="Proteomes" id="UP000000450">
    <property type="component" value="Chromosome"/>
</dbReference>
<sequence>MHRLKTRPQFQAAMAGGTVSRTAHFALHRLGLPPVATDGVPPATGPDSSPQAQGSQALFLVGGQAGGVWLGAMVPKRWARRAVTRNTIKRQIYAVASGFEARMPSGAHVVRLRMGFDRKQFVSATSEALKQAVRAELEQLFAAAERRSRAAATGARP</sequence>
<evidence type="ECO:0000256" key="4">
    <source>
        <dbReference type="ARBA" id="ARBA00022801"/>
    </source>
</evidence>
<dbReference type="InterPro" id="IPR000100">
    <property type="entry name" value="RNase_P"/>
</dbReference>
<gene>
    <name evidence="6" type="ordered locus">Dtpsy_3544</name>
</gene>
<keyword evidence="7" id="KW-1185">Reference proteome</keyword>
<dbReference type="RefSeq" id="WP_015914746.1">
    <property type="nucleotide sequence ID" value="NC_011992.1"/>
</dbReference>
<dbReference type="GO" id="GO:0008033">
    <property type="term" value="P:tRNA processing"/>
    <property type="evidence" value="ECO:0007669"/>
    <property type="project" value="UniProtKB-KW"/>
</dbReference>
<keyword evidence="1" id="KW-0819">tRNA processing</keyword>
<name>A0A9J9Q9U9_ACIET</name>
<dbReference type="AlphaFoldDB" id="A0A9J9Q9U9"/>
<dbReference type="Gene3D" id="3.30.230.10">
    <property type="match status" value="1"/>
</dbReference>
<organism evidence="6 7">
    <name type="scientific">Acidovorax ebreus (strain TPSY)</name>
    <name type="common">Diaphorobacter sp. (strain TPSY)</name>
    <dbReference type="NCBI Taxonomy" id="535289"/>
    <lineage>
        <taxon>Bacteria</taxon>
        <taxon>Pseudomonadati</taxon>
        <taxon>Pseudomonadota</taxon>
        <taxon>Betaproteobacteria</taxon>
        <taxon>Burkholderiales</taxon>
        <taxon>Comamonadaceae</taxon>
        <taxon>Diaphorobacter</taxon>
    </lineage>
</organism>
<reference evidence="6 7" key="1">
    <citation type="journal article" date="2010" name="J. Bacteriol.">
        <title>Completed genome sequence of the anaerobic iron-oxidizing bacterium Acidovorax ebreus strain TPSY.</title>
        <authorList>
            <person name="Byrne-Bailey K.G."/>
            <person name="Weber K.A."/>
            <person name="Chair A.H."/>
            <person name="Bose S."/>
            <person name="Knox T."/>
            <person name="Spanbauer T.L."/>
            <person name="Chertkov O."/>
            <person name="Coates J.D."/>
        </authorList>
    </citation>
    <scope>NUCLEOTIDE SEQUENCE [LARGE SCALE GENOMIC DNA]</scope>
    <source>
        <strain evidence="6 7">TPSY</strain>
    </source>
</reference>
<evidence type="ECO:0000256" key="5">
    <source>
        <dbReference type="ARBA" id="ARBA00022884"/>
    </source>
</evidence>
<keyword evidence="3" id="KW-0255">Endonuclease</keyword>
<dbReference type="GO" id="GO:0004526">
    <property type="term" value="F:ribonuclease P activity"/>
    <property type="evidence" value="ECO:0007669"/>
    <property type="project" value="InterPro"/>
</dbReference>
<evidence type="ECO:0000256" key="2">
    <source>
        <dbReference type="ARBA" id="ARBA00022722"/>
    </source>
</evidence>